<name>A0A9P1FZV0_9DINO</name>
<proteinExistence type="predicted"/>
<dbReference type="AlphaFoldDB" id="A0A9P1FZV0"/>
<evidence type="ECO:0000313" key="2">
    <source>
        <dbReference type="EMBL" id="CAL1149139.1"/>
    </source>
</evidence>
<dbReference type="EMBL" id="CAMXCT030002113">
    <property type="protein sequence ID" value="CAL4783076.1"/>
    <property type="molecule type" value="Genomic_DNA"/>
</dbReference>
<reference evidence="2" key="2">
    <citation type="submission" date="2024-04" db="EMBL/GenBank/DDBJ databases">
        <authorList>
            <person name="Chen Y."/>
            <person name="Shah S."/>
            <person name="Dougan E. K."/>
            <person name="Thang M."/>
            <person name="Chan C."/>
        </authorList>
    </citation>
    <scope>NUCLEOTIDE SEQUENCE [LARGE SCALE GENOMIC DNA]</scope>
</reference>
<protein>
    <submittedName>
        <fullName evidence="1">Uncharacterized protein</fullName>
    </submittedName>
</protein>
<gene>
    <name evidence="1" type="ORF">C1SCF055_LOCUS22291</name>
</gene>
<comment type="caution">
    <text evidence="1">The sequence shown here is derived from an EMBL/GenBank/DDBJ whole genome shotgun (WGS) entry which is preliminary data.</text>
</comment>
<dbReference type="OrthoDB" id="406512at2759"/>
<evidence type="ECO:0000313" key="1">
    <source>
        <dbReference type="EMBL" id="CAI3995764.1"/>
    </source>
</evidence>
<dbReference type="Proteomes" id="UP001152797">
    <property type="component" value="Unassembled WGS sequence"/>
</dbReference>
<accession>A0A9P1FZV0</accession>
<evidence type="ECO:0000313" key="3">
    <source>
        <dbReference type="Proteomes" id="UP001152797"/>
    </source>
</evidence>
<dbReference type="EMBL" id="CAMXCT020002113">
    <property type="protein sequence ID" value="CAL1149139.1"/>
    <property type="molecule type" value="Genomic_DNA"/>
</dbReference>
<sequence>MFSGDLSVTCGELQEGRNALGLDIRYDRTMDITSTQGFIATLHAATRLRPGSGALAAPVCSSFVYMSRGSSGRTVCEPMGNLSHESVRTGNYIAVRTLIVLIVVAALQCWTILEQPKNSIMELHPAFQQYLSMVQCWRAHIQMRDYGGPTAKPTWLYSNRRMIGELHEFRPLSLPAPTEPIEMVVRYTDSSGRSKIKGGRHLKQSQSYPKGFGKALARLRSRHAALLKREAECQLKADVATFRSIARNTHADAQWIQWANLQPILDYLM</sequence>
<organism evidence="1">
    <name type="scientific">Cladocopium goreaui</name>
    <dbReference type="NCBI Taxonomy" id="2562237"/>
    <lineage>
        <taxon>Eukaryota</taxon>
        <taxon>Sar</taxon>
        <taxon>Alveolata</taxon>
        <taxon>Dinophyceae</taxon>
        <taxon>Suessiales</taxon>
        <taxon>Symbiodiniaceae</taxon>
        <taxon>Cladocopium</taxon>
    </lineage>
</organism>
<keyword evidence="3" id="KW-1185">Reference proteome</keyword>
<reference evidence="1" key="1">
    <citation type="submission" date="2022-10" db="EMBL/GenBank/DDBJ databases">
        <authorList>
            <person name="Chen Y."/>
            <person name="Dougan E. K."/>
            <person name="Chan C."/>
            <person name="Rhodes N."/>
            <person name="Thang M."/>
        </authorList>
    </citation>
    <scope>NUCLEOTIDE SEQUENCE</scope>
</reference>
<dbReference type="EMBL" id="CAMXCT010002113">
    <property type="protein sequence ID" value="CAI3995764.1"/>
    <property type="molecule type" value="Genomic_DNA"/>
</dbReference>